<evidence type="ECO:0000256" key="3">
    <source>
        <dbReference type="ARBA" id="ARBA00023706"/>
    </source>
</evidence>
<evidence type="ECO:0000256" key="2">
    <source>
        <dbReference type="ARBA" id="ARBA00023157"/>
    </source>
</evidence>
<dbReference type="PANTHER" id="PTHR46403">
    <property type="entry name" value="TP53-REGULATED INHIBITOR OF APOPTOSIS 1"/>
    <property type="match status" value="1"/>
</dbReference>
<comment type="similarity">
    <text evidence="1">Belongs to the TRIAP1/MDM35 family.</text>
</comment>
<dbReference type="GO" id="GO:0045332">
    <property type="term" value="P:phospholipid translocation"/>
    <property type="evidence" value="ECO:0007669"/>
    <property type="project" value="TreeGrafter"/>
</dbReference>
<dbReference type="PANTHER" id="PTHR46403:SF1">
    <property type="entry name" value="TP53-REGULATED INHIBITOR OF APOPTOSIS 1"/>
    <property type="match status" value="1"/>
</dbReference>
<evidence type="ECO:0000256" key="1">
    <source>
        <dbReference type="ARBA" id="ARBA00006196"/>
    </source>
</evidence>
<comment type="catalytic activity">
    <reaction evidence="3">
        <text>a 1,2-diacyl-sn-glycero-3-phosphate(in) = a 1,2-diacyl-sn-glycero-3-phosphate(out)</text>
        <dbReference type="Rhea" id="RHEA:36435"/>
        <dbReference type="ChEBI" id="CHEBI:58608"/>
    </reaction>
</comment>
<name>A0AAF3EMC8_9BILA</name>
<dbReference type="GO" id="GO:1990050">
    <property type="term" value="F:phosphatidic acid transfer activity"/>
    <property type="evidence" value="ECO:0007669"/>
    <property type="project" value="TreeGrafter"/>
</dbReference>
<dbReference type="GO" id="GO:0005634">
    <property type="term" value="C:nucleus"/>
    <property type="evidence" value="ECO:0007669"/>
    <property type="project" value="TreeGrafter"/>
</dbReference>
<sequence>MSDRQMPSIFHECDELKQVYDKCFSEFFQKFITPNYRHQYAVNPCERLHEAYNDCVKERLEKTKIYDIDLDELRKEVIGSEEDKLKHQQQQQHKK</sequence>
<evidence type="ECO:0000313" key="5">
    <source>
        <dbReference type="WBParaSite" id="MBELARI_LOCUS15084"/>
    </source>
</evidence>
<dbReference type="GO" id="GO:0005758">
    <property type="term" value="C:mitochondrial intermembrane space"/>
    <property type="evidence" value="ECO:0007669"/>
    <property type="project" value="TreeGrafter"/>
</dbReference>
<keyword evidence="2" id="KW-1015">Disulfide bond</keyword>
<dbReference type="InterPro" id="IPR007918">
    <property type="entry name" value="MDM35_apoptosis"/>
</dbReference>
<proteinExistence type="inferred from homology"/>
<keyword evidence="4" id="KW-1185">Reference proteome</keyword>
<evidence type="ECO:0000313" key="4">
    <source>
        <dbReference type="Proteomes" id="UP000887575"/>
    </source>
</evidence>
<accession>A0AAF3EMC8</accession>
<reference evidence="5" key="1">
    <citation type="submission" date="2024-02" db="UniProtKB">
        <authorList>
            <consortium name="WormBaseParasite"/>
        </authorList>
    </citation>
    <scope>IDENTIFICATION</scope>
</reference>
<dbReference type="GO" id="GO:0005829">
    <property type="term" value="C:cytosol"/>
    <property type="evidence" value="ECO:0007669"/>
    <property type="project" value="TreeGrafter"/>
</dbReference>
<dbReference type="WBParaSite" id="MBELARI_LOCUS15084">
    <property type="protein sequence ID" value="MBELARI_LOCUS15084"/>
    <property type="gene ID" value="MBELARI_LOCUS15084"/>
</dbReference>
<dbReference type="AlphaFoldDB" id="A0AAF3EMC8"/>
<dbReference type="Pfam" id="PF05254">
    <property type="entry name" value="UPF0203"/>
    <property type="match status" value="1"/>
</dbReference>
<dbReference type="Proteomes" id="UP000887575">
    <property type="component" value="Unassembled WGS sequence"/>
</dbReference>
<protein>
    <submittedName>
        <fullName evidence="5">COX assembly mitochondrial protein</fullName>
    </submittedName>
</protein>
<dbReference type="PROSITE" id="PS51808">
    <property type="entry name" value="CHCH"/>
    <property type="match status" value="1"/>
</dbReference>
<organism evidence="4 5">
    <name type="scientific">Mesorhabditis belari</name>
    <dbReference type="NCBI Taxonomy" id="2138241"/>
    <lineage>
        <taxon>Eukaryota</taxon>
        <taxon>Metazoa</taxon>
        <taxon>Ecdysozoa</taxon>
        <taxon>Nematoda</taxon>
        <taxon>Chromadorea</taxon>
        <taxon>Rhabditida</taxon>
        <taxon>Rhabditina</taxon>
        <taxon>Rhabditomorpha</taxon>
        <taxon>Rhabditoidea</taxon>
        <taxon>Rhabditidae</taxon>
        <taxon>Mesorhabditinae</taxon>
        <taxon>Mesorhabditis</taxon>
    </lineage>
</organism>